<name>A0ABT5QGJ4_9GAMM</name>
<protein>
    <submittedName>
        <fullName evidence="2">DUF1801 domain-containing protein</fullName>
    </submittedName>
</protein>
<proteinExistence type="predicted"/>
<sequence>MDRTVEEKFMSYPEGIREQLLLVRKQIYAVAEKLDKNVEESLKWGQPSYVVKGGTAIRIDWAESHPDHISLLFNCQTQLIETFREVMPKAFIYEGNRSALLRINEVLSNESVQKCIAVAFTYKARKKLFLLGL</sequence>
<evidence type="ECO:0000313" key="3">
    <source>
        <dbReference type="Proteomes" id="UP001149821"/>
    </source>
</evidence>
<accession>A0ABT5QGJ4</accession>
<dbReference type="Gene3D" id="3.90.1150.200">
    <property type="match status" value="1"/>
</dbReference>
<dbReference type="InterPro" id="IPR014922">
    <property type="entry name" value="YdhG-like"/>
</dbReference>
<dbReference type="Pfam" id="PF08818">
    <property type="entry name" value="DUF1801"/>
    <property type="match status" value="1"/>
</dbReference>
<dbReference type="RefSeq" id="WP_274139644.1">
    <property type="nucleotide sequence ID" value="NZ_JAJUBB010000001.1"/>
</dbReference>
<feature type="domain" description="YdhG-like" evidence="1">
    <location>
        <begin position="17"/>
        <end position="116"/>
    </location>
</feature>
<keyword evidence="3" id="KW-1185">Reference proteome</keyword>
<dbReference type="SUPFAM" id="SSF159888">
    <property type="entry name" value="YdhG-like"/>
    <property type="match status" value="1"/>
</dbReference>
<reference evidence="2" key="1">
    <citation type="submission" date="2021-12" db="EMBL/GenBank/DDBJ databases">
        <title>Enterovibrio ZSDZ35 sp. nov. and Enterovibrio ZSDZ42 sp. nov., isolated from coastal seawater in Qingdao.</title>
        <authorList>
            <person name="Zhang P."/>
        </authorList>
    </citation>
    <scope>NUCLEOTIDE SEQUENCE</scope>
    <source>
        <strain evidence="2">ZSDZ35</strain>
    </source>
</reference>
<evidence type="ECO:0000259" key="1">
    <source>
        <dbReference type="Pfam" id="PF08818"/>
    </source>
</evidence>
<dbReference type="Proteomes" id="UP001149821">
    <property type="component" value="Unassembled WGS sequence"/>
</dbReference>
<organism evidence="2 3">
    <name type="scientific">Enterovibrio qingdaonensis</name>
    <dbReference type="NCBI Taxonomy" id="2899818"/>
    <lineage>
        <taxon>Bacteria</taxon>
        <taxon>Pseudomonadati</taxon>
        <taxon>Pseudomonadota</taxon>
        <taxon>Gammaproteobacteria</taxon>
        <taxon>Vibrionales</taxon>
        <taxon>Vibrionaceae</taxon>
        <taxon>Enterovibrio</taxon>
    </lineage>
</organism>
<evidence type="ECO:0000313" key="2">
    <source>
        <dbReference type="EMBL" id="MDD1779823.1"/>
    </source>
</evidence>
<dbReference type="EMBL" id="JAJUBB010000001">
    <property type="protein sequence ID" value="MDD1779823.1"/>
    <property type="molecule type" value="Genomic_DNA"/>
</dbReference>
<gene>
    <name evidence="2" type="ORF">LRP49_01320</name>
</gene>
<comment type="caution">
    <text evidence="2">The sequence shown here is derived from an EMBL/GenBank/DDBJ whole genome shotgun (WGS) entry which is preliminary data.</text>
</comment>